<gene>
    <name evidence="2" type="ORF">BCR37DRAFT_394627</name>
</gene>
<dbReference type="GeneID" id="63788095"/>
<proteinExistence type="predicted"/>
<feature type="compositionally biased region" description="Basic and acidic residues" evidence="1">
    <location>
        <begin position="128"/>
        <end position="150"/>
    </location>
</feature>
<feature type="compositionally biased region" description="Polar residues" evidence="1">
    <location>
        <begin position="50"/>
        <end position="66"/>
    </location>
</feature>
<organism evidence="2 3">
    <name type="scientific">Protomyces lactucae-debilis</name>
    <dbReference type="NCBI Taxonomy" id="2754530"/>
    <lineage>
        <taxon>Eukaryota</taxon>
        <taxon>Fungi</taxon>
        <taxon>Dikarya</taxon>
        <taxon>Ascomycota</taxon>
        <taxon>Taphrinomycotina</taxon>
        <taxon>Taphrinomycetes</taxon>
        <taxon>Taphrinales</taxon>
        <taxon>Protomycetaceae</taxon>
        <taxon>Protomyces</taxon>
    </lineage>
</organism>
<reference evidence="2 3" key="1">
    <citation type="submission" date="2016-07" db="EMBL/GenBank/DDBJ databases">
        <title>Pervasive Adenine N6-methylation of Active Genes in Fungi.</title>
        <authorList>
            <consortium name="DOE Joint Genome Institute"/>
            <person name="Mondo S.J."/>
            <person name="Dannebaum R.O."/>
            <person name="Kuo R.C."/>
            <person name="Labutti K."/>
            <person name="Haridas S."/>
            <person name="Kuo A."/>
            <person name="Salamov A."/>
            <person name="Ahrendt S.R."/>
            <person name="Lipzen A."/>
            <person name="Sullivan W."/>
            <person name="Andreopoulos W.B."/>
            <person name="Clum A."/>
            <person name="Lindquist E."/>
            <person name="Daum C."/>
            <person name="Ramamoorthy G.K."/>
            <person name="Gryganskyi A."/>
            <person name="Culley D."/>
            <person name="Magnuson J.K."/>
            <person name="James T.Y."/>
            <person name="O'Malley M.A."/>
            <person name="Stajich J.E."/>
            <person name="Spatafora J.W."/>
            <person name="Visel A."/>
            <person name="Grigoriev I.V."/>
        </authorList>
    </citation>
    <scope>NUCLEOTIDE SEQUENCE [LARGE SCALE GENOMIC DNA]</scope>
    <source>
        <strain evidence="2 3">12-1054</strain>
    </source>
</reference>
<accession>A0A1Y2F356</accession>
<dbReference type="RefSeq" id="XP_040723228.1">
    <property type="nucleotide sequence ID" value="XM_040871496.1"/>
</dbReference>
<evidence type="ECO:0000313" key="2">
    <source>
        <dbReference type="EMBL" id="ORY78117.1"/>
    </source>
</evidence>
<dbReference type="EMBL" id="MCFI01000018">
    <property type="protein sequence ID" value="ORY78117.1"/>
    <property type="molecule type" value="Genomic_DNA"/>
</dbReference>
<feature type="region of interest" description="Disordered" evidence="1">
    <location>
        <begin position="17"/>
        <end position="194"/>
    </location>
</feature>
<comment type="caution">
    <text evidence="2">The sequence shown here is derived from an EMBL/GenBank/DDBJ whole genome shotgun (WGS) entry which is preliminary data.</text>
</comment>
<dbReference type="AlphaFoldDB" id="A0A1Y2F356"/>
<feature type="compositionally biased region" description="Low complexity" evidence="1">
    <location>
        <begin position="151"/>
        <end position="161"/>
    </location>
</feature>
<evidence type="ECO:0000313" key="3">
    <source>
        <dbReference type="Proteomes" id="UP000193685"/>
    </source>
</evidence>
<protein>
    <submittedName>
        <fullName evidence="2">Uncharacterized protein</fullName>
    </submittedName>
</protein>
<feature type="compositionally biased region" description="Polar residues" evidence="1">
    <location>
        <begin position="76"/>
        <end position="98"/>
    </location>
</feature>
<dbReference type="Proteomes" id="UP000193685">
    <property type="component" value="Unassembled WGS sequence"/>
</dbReference>
<feature type="compositionally biased region" description="Acidic residues" evidence="1">
    <location>
        <begin position="36"/>
        <end position="48"/>
    </location>
</feature>
<feature type="compositionally biased region" description="Pro residues" evidence="1">
    <location>
        <begin position="185"/>
        <end position="194"/>
    </location>
</feature>
<name>A0A1Y2F356_PROLT</name>
<sequence>MNNLSSSIRFLARSKQRKRLSLISDDGIEHEADRDGETEDDHEQEEQAGDVSNDSSETSAATTITLGTLFDRGDTAETSPSRLTPTASRTNSVTSLRANFSFRLKRRPSTLQVTKRHTMPEDSIPQDGKTEQRPANKRAETDSSVLDRARSFMSRSLSRSLPQRRIKPKPTKIFNSMPRTSKSRPPIPIYEPAPPTPMADVDIWTRQLCKSLDATTYKVFNRSEFMSSANSVLRVVN</sequence>
<keyword evidence="3" id="KW-1185">Reference proteome</keyword>
<evidence type="ECO:0000256" key="1">
    <source>
        <dbReference type="SAM" id="MobiDB-lite"/>
    </source>
</evidence>